<comment type="caution">
    <text evidence="16">The sequence shown here is derived from an EMBL/GenBank/DDBJ whole genome shotgun (WGS) entry which is preliminary data.</text>
</comment>
<dbReference type="InterPro" id="IPR011009">
    <property type="entry name" value="Kinase-like_dom_sf"/>
</dbReference>
<dbReference type="Pfam" id="PF06293">
    <property type="entry name" value="Kdo"/>
    <property type="match status" value="1"/>
</dbReference>
<comment type="similarity">
    <text evidence="3 15">Belongs to the protein kinase superfamily. KdkA/RfaP family.</text>
</comment>
<evidence type="ECO:0000256" key="12">
    <source>
        <dbReference type="ARBA" id="ARBA00023136"/>
    </source>
</evidence>
<evidence type="ECO:0000256" key="7">
    <source>
        <dbReference type="ARBA" id="ARBA00022679"/>
    </source>
</evidence>
<evidence type="ECO:0000313" key="17">
    <source>
        <dbReference type="Proteomes" id="UP000175669"/>
    </source>
</evidence>
<dbReference type="UniPathway" id="UPA00958"/>
<evidence type="ECO:0000256" key="2">
    <source>
        <dbReference type="ARBA" id="ARBA00004713"/>
    </source>
</evidence>
<proteinExistence type="inferred from homology"/>
<comment type="pathway">
    <text evidence="2 15">Bacterial outer membrane biogenesis; LPS core biosynthesis.</text>
</comment>
<protein>
    <recommendedName>
        <fullName evidence="13 15">3-deoxy-D-manno-octulosonic acid kinase</fullName>
        <shortName evidence="15">Kdo kinase</shortName>
        <ecNumber evidence="4 15">2.7.1.166</ecNumber>
    </recommendedName>
</protein>
<keyword evidence="8 15" id="KW-0547">Nucleotide-binding</keyword>
<evidence type="ECO:0000256" key="1">
    <source>
        <dbReference type="ARBA" id="ARBA00004515"/>
    </source>
</evidence>
<evidence type="ECO:0000256" key="6">
    <source>
        <dbReference type="ARBA" id="ARBA00022519"/>
    </source>
</evidence>
<organism evidence="16 17">
    <name type="scientific">Pseudohongiella acticola</name>
    <dbReference type="NCBI Taxonomy" id="1524254"/>
    <lineage>
        <taxon>Bacteria</taxon>
        <taxon>Pseudomonadati</taxon>
        <taxon>Pseudomonadota</taxon>
        <taxon>Gammaproteobacteria</taxon>
        <taxon>Pseudomonadales</taxon>
        <taxon>Pseudohongiellaceae</taxon>
        <taxon>Pseudohongiella</taxon>
    </lineage>
</organism>
<dbReference type="Proteomes" id="UP000175669">
    <property type="component" value="Unassembled WGS sequence"/>
</dbReference>
<evidence type="ECO:0000256" key="15">
    <source>
        <dbReference type="HAMAP-Rule" id="MF_00521"/>
    </source>
</evidence>
<evidence type="ECO:0000256" key="11">
    <source>
        <dbReference type="ARBA" id="ARBA00022985"/>
    </source>
</evidence>
<dbReference type="Gene3D" id="1.10.510.10">
    <property type="entry name" value="Transferase(Phosphotransferase) domain 1"/>
    <property type="match status" value="1"/>
</dbReference>
<dbReference type="GO" id="GO:0005886">
    <property type="term" value="C:plasma membrane"/>
    <property type="evidence" value="ECO:0007669"/>
    <property type="project" value="UniProtKB-SubCell"/>
</dbReference>
<evidence type="ECO:0000256" key="4">
    <source>
        <dbReference type="ARBA" id="ARBA00011988"/>
    </source>
</evidence>
<keyword evidence="11 15" id="KW-0448">Lipopolysaccharide biosynthesis</keyword>
<keyword evidence="12 15" id="KW-0472">Membrane</keyword>
<dbReference type="EC" id="2.7.1.166" evidence="4 15"/>
<evidence type="ECO:0000256" key="10">
    <source>
        <dbReference type="ARBA" id="ARBA00022840"/>
    </source>
</evidence>
<reference evidence="17" key="1">
    <citation type="submission" date="2016-07" db="EMBL/GenBank/DDBJ databases">
        <authorList>
            <person name="Florea S."/>
            <person name="Webb J.S."/>
            <person name="Jaromczyk J."/>
            <person name="Schardl C.L."/>
        </authorList>
    </citation>
    <scope>NUCLEOTIDE SEQUENCE [LARGE SCALE GENOMIC DNA]</scope>
    <source>
        <strain evidence="17">KCTC 42131</strain>
    </source>
</reference>
<keyword evidence="6 15" id="KW-0997">Cell inner membrane</keyword>
<dbReference type="GO" id="GO:0009244">
    <property type="term" value="P:lipopolysaccharide core region biosynthetic process"/>
    <property type="evidence" value="ECO:0007669"/>
    <property type="project" value="UniProtKB-UniRule"/>
</dbReference>
<comment type="catalytic activity">
    <reaction evidence="14 15">
        <text>an alpha-Kdo-(2-&gt;6)-lipid IVA + ATP = a 4-O-phospho-alpha-Kdo-(2-&gt;6)-lipid IVA + ADP + H(+)</text>
        <dbReference type="Rhea" id="RHEA:74271"/>
        <dbReference type="ChEBI" id="CHEBI:15378"/>
        <dbReference type="ChEBI" id="CHEBI:30616"/>
        <dbReference type="ChEBI" id="CHEBI:176428"/>
        <dbReference type="ChEBI" id="CHEBI:193140"/>
        <dbReference type="ChEBI" id="CHEBI:456216"/>
        <dbReference type="EC" id="2.7.1.166"/>
    </reaction>
</comment>
<dbReference type="NCBIfam" id="NF002475">
    <property type="entry name" value="PRK01723.1"/>
    <property type="match status" value="1"/>
</dbReference>
<keyword evidence="9 15" id="KW-0418">Kinase</keyword>
<dbReference type="GO" id="GO:0016773">
    <property type="term" value="F:phosphotransferase activity, alcohol group as acceptor"/>
    <property type="evidence" value="ECO:0007669"/>
    <property type="project" value="UniProtKB-UniRule"/>
</dbReference>
<evidence type="ECO:0000256" key="13">
    <source>
        <dbReference type="ARBA" id="ARBA00029511"/>
    </source>
</evidence>
<feature type="active site" evidence="15">
    <location>
        <position position="156"/>
    </location>
</feature>
<comment type="subcellular location">
    <subcellularLocation>
        <location evidence="1 15">Cell inner membrane</location>
        <topology evidence="1 15">Peripheral membrane protein</topology>
        <orientation evidence="1 15">Cytoplasmic side</orientation>
    </subcellularLocation>
</comment>
<sequence>MLFNQNVLNAFCDSIFTIKPERLTPVCSDEQGRGTVVFFEHEERELVLKRYHRGGLIGRFVSSTYFFRSLKKARMWQEFELLAQMRDMGLPVPRPVAARCTKTSPCTYQGEVIVERICNAQTLAELLCNEALAEKTWEALGLVIRRFHQHQVDHADLNACNILINATGQIYLIDFDKSHIRARHDHGWCQSNLSRLRRSLQKWKNRQPTFHFEAKHWRALERGYQGAQVSPVRSTHAVPVASR</sequence>
<dbReference type="EMBL" id="MASR01000001">
    <property type="protein sequence ID" value="OFE13046.1"/>
    <property type="molecule type" value="Genomic_DNA"/>
</dbReference>
<dbReference type="HAMAP" id="MF_00521">
    <property type="entry name" value="KDO_kinase"/>
    <property type="match status" value="1"/>
</dbReference>
<keyword evidence="7 15" id="KW-0808">Transferase</keyword>
<name>A0A1E8CKP0_9GAMM</name>
<dbReference type="AlphaFoldDB" id="A0A1E8CKP0"/>
<dbReference type="STRING" id="1524254.PHACT_07770"/>
<comment type="function">
    <text evidence="15">Catalyzes the ATP-dependent phosphorylation of the 3-deoxy-D-manno-octulosonic acid (Kdo) residue in Kdo-lipid IV(A) at the 4-OH position.</text>
</comment>
<evidence type="ECO:0000313" key="16">
    <source>
        <dbReference type="EMBL" id="OFE13046.1"/>
    </source>
</evidence>
<dbReference type="InterPro" id="IPR022826">
    <property type="entry name" value="KDO_kinase"/>
</dbReference>
<keyword evidence="5 15" id="KW-1003">Cell membrane</keyword>
<evidence type="ECO:0000256" key="9">
    <source>
        <dbReference type="ARBA" id="ARBA00022777"/>
    </source>
</evidence>
<gene>
    <name evidence="15" type="primary">kdkA</name>
    <name evidence="16" type="ORF">PHACT_07770</name>
</gene>
<evidence type="ECO:0000256" key="5">
    <source>
        <dbReference type="ARBA" id="ARBA00022475"/>
    </source>
</evidence>
<dbReference type="SUPFAM" id="SSF56112">
    <property type="entry name" value="Protein kinase-like (PK-like)"/>
    <property type="match status" value="1"/>
</dbReference>
<evidence type="ECO:0000256" key="3">
    <source>
        <dbReference type="ARBA" id="ARBA00010327"/>
    </source>
</evidence>
<evidence type="ECO:0000256" key="8">
    <source>
        <dbReference type="ARBA" id="ARBA00022741"/>
    </source>
</evidence>
<dbReference type="GO" id="GO:0005524">
    <property type="term" value="F:ATP binding"/>
    <property type="evidence" value="ECO:0007669"/>
    <property type="project" value="UniProtKB-UniRule"/>
</dbReference>
<keyword evidence="10 15" id="KW-0067">ATP-binding</keyword>
<keyword evidence="17" id="KW-1185">Reference proteome</keyword>
<accession>A0A1E8CKP0</accession>
<dbReference type="GO" id="GO:0016301">
    <property type="term" value="F:kinase activity"/>
    <property type="evidence" value="ECO:0007669"/>
    <property type="project" value="UniProtKB-KW"/>
</dbReference>
<evidence type="ECO:0000256" key="14">
    <source>
        <dbReference type="ARBA" id="ARBA00034417"/>
    </source>
</evidence>